<evidence type="ECO:0000256" key="3">
    <source>
        <dbReference type="PROSITE-ProRule" id="PRU00023"/>
    </source>
</evidence>
<dbReference type="Pfam" id="PF12796">
    <property type="entry name" value="Ank_2"/>
    <property type="match status" value="1"/>
</dbReference>
<keyword evidence="1" id="KW-0677">Repeat</keyword>
<accession>A0A813GTR9</accession>
<gene>
    <name evidence="5" type="ORF">PGLA1383_LOCUS45333</name>
</gene>
<dbReference type="EMBL" id="CAJNNV010029474">
    <property type="protein sequence ID" value="CAE8628729.1"/>
    <property type="molecule type" value="Genomic_DNA"/>
</dbReference>
<evidence type="ECO:0000256" key="2">
    <source>
        <dbReference type="ARBA" id="ARBA00023043"/>
    </source>
</evidence>
<dbReference type="InterPro" id="IPR002110">
    <property type="entry name" value="Ankyrin_rpt"/>
</dbReference>
<organism evidence="5 6">
    <name type="scientific">Polarella glacialis</name>
    <name type="common">Dinoflagellate</name>
    <dbReference type="NCBI Taxonomy" id="89957"/>
    <lineage>
        <taxon>Eukaryota</taxon>
        <taxon>Sar</taxon>
        <taxon>Alveolata</taxon>
        <taxon>Dinophyceae</taxon>
        <taxon>Suessiales</taxon>
        <taxon>Suessiaceae</taxon>
        <taxon>Polarella</taxon>
    </lineage>
</organism>
<protein>
    <submittedName>
        <fullName evidence="5">Uncharacterized protein</fullName>
    </submittedName>
</protein>
<feature type="repeat" description="ANK" evidence="3">
    <location>
        <begin position="3"/>
        <end position="35"/>
    </location>
</feature>
<evidence type="ECO:0000313" key="5">
    <source>
        <dbReference type="EMBL" id="CAE8628729.1"/>
    </source>
</evidence>
<dbReference type="PROSITE" id="PS50088">
    <property type="entry name" value="ANK_REPEAT"/>
    <property type="match status" value="2"/>
</dbReference>
<evidence type="ECO:0000313" key="6">
    <source>
        <dbReference type="Proteomes" id="UP000654075"/>
    </source>
</evidence>
<keyword evidence="6" id="KW-1185">Reference proteome</keyword>
<feature type="region of interest" description="Disordered" evidence="4">
    <location>
        <begin position="65"/>
        <end position="86"/>
    </location>
</feature>
<proteinExistence type="predicted"/>
<reference evidence="5" key="1">
    <citation type="submission" date="2021-02" db="EMBL/GenBank/DDBJ databases">
        <authorList>
            <person name="Dougan E. K."/>
            <person name="Rhodes N."/>
            <person name="Thang M."/>
            <person name="Chan C."/>
        </authorList>
    </citation>
    <scope>NUCLEOTIDE SEQUENCE</scope>
</reference>
<dbReference type="SUPFAM" id="SSF48403">
    <property type="entry name" value="Ankyrin repeat"/>
    <property type="match status" value="1"/>
</dbReference>
<dbReference type="OrthoDB" id="194358at2759"/>
<sequence>DLNGHTALMHAAVCGSALVVSTMLDFGSSPSAVSQIDSNTPLTLAAAYGQTEAYGLLVSAGASVTAMEEPEQSPWPAEQRKPRDFA</sequence>
<dbReference type="Proteomes" id="UP000654075">
    <property type="component" value="Unassembled WGS sequence"/>
</dbReference>
<dbReference type="SMART" id="SM00248">
    <property type="entry name" value="ANK"/>
    <property type="match status" value="2"/>
</dbReference>
<dbReference type="InterPro" id="IPR050889">
    <property type="entry name" value="Dendritic_Spine_Reg/Scaffold"/>
</dbReference>
<dbReference type="PANTHER" id="PTHR24166">
    <property type="entry name" value="ROLLING PEBBLES, ISOFORM B"/>
    <property type="match status" value="1"/>
</dbReference>
<dbReference type="PROSITE" id="PS50297">
    <property type="entry name" value="ANK_REP_REGION"/>
    <property type="match status" value="1"/>
</dbReference>
<feature type="non-terminal residue" evidence="5">
    <location>
        <position position="1"/>
    </location>
</feature>
<dbReference type="PANTHER" id="PTHR24166:SF48">
    <property type="entry name" value="PROTEIN VAPYRIN"/>
    <property type="match status" value="1"/>
</dbReference>
<dbReference type="InterPro" id="IPR036770">
    <property type="entry name" value="Ankyrin_rpt-contain_sf"/>
</dbReference>
<feature type="repeat" description="ANK" evidence="3">
    <location>
        <begin position="37"/>
        <end position="69"/>
    </location>
</feature>
<comment type="caution">
    <text evidence="5">The sequence shown here is derived from an EMBL/GenBank/DDBJ whole genome shotgun (WGS) entry which is preliminary data.</text>
</comment>
<name>A0A813GTR9_POLGL</name>
<keyword evidence="2 3" id="KW-0040">ANK repeat</keyword>
<dbReference type="Gene3D" id="1.25.40.20">
    <property type="entry name" value="Ankyrin repeat-containing domain"/>
    <property type="match status" value="1"/>
</dbReference>
<dbReference type="AlphaFoldDB" id="A0A813GTR9"/>
<evidence type="ECO:0000256" key="1">
    <source>
        <dbReference type="ARBA" id="ARBA00022737"/>
    </source>
</evidence>
<evidence type="ECO:0000256" key="4">
    <source>
        <dbReference type="SAM" id="MobiDB-lite"/>
    </source>
</evidence>